<sequence>MASFFSFATLLILLACLALGAAYAWVLYGANKNLDQKLRNVLAAARTLAVATLAFLLFAPLVRRISHTPEKPVIVIANDNSISVKAIQPSGFDAKKYQQDLKQLADRLSEKYEVKTYSFGDSVKQGFSFTGNDQTSNGTALVSQLNDELLNRNVGAIIMASDGIFNRGGNPIYELNKIKAPVYTIAMGDTIPKRDVLIANVNYNNIVYLDNEFTLDVQMQAFESKGENVRLSVLENGKQVTEQSLSIGSASFVKDAQIKLKATKVGVHRYTVNVSEVKNEITIKNNSQTIFVEVIDGRQKVLLAAAGPHPDLATFKQAIELNKHYEVSTAIAEELESVDASKYSLVILYQLPTANYSATSLINKLKQQKVATWFVLGAQTNLQNFNQVQTQLNFARANGSLQEVFPYYENNFTAYNLNTDALKQLDGYDPLQIPFANLIIKGSYTAVLNQRIGKVNTQSPLLFFTEDNGKKNGFLIGEGIWKWKLEEAKNENAYPLVAELISKTVQYLSVKDDKRKFKVYTNKSTFEENENVVLNATLYNDAFEPVNASEVKIQIKNSEGKAYNYTFSKVGNAYQLDAGALPQGNYTYMASTSLGDKKYTANGAFYVNAVITEYQQTTANHQLLNTMAQQTQGKMYMPANLLNIVDDLEKSGQVKTITYEDRRYEEMINLKWIFAIILVLLTTEWFFRKRNGEA</sequence>
<name>A0ABW9J6V6_9SPHI</name>
<keyword evidence="1" id="KW-0812">Transmembrane</keyword>
<protein>
    <recommendedName>
        <fullName evidence="4">VWA domain-containing protein</fullName>
    </recommendedName>
</protein>
<keyword evidence="3" id="KW-1185">Reference proteome</keyword>
<proteinExistence type="predicted"/>
<keyword evidence="1" id="KW-1133">Transmembrane helix</keyword>
<accession>A0ABW9J6V6</accession>
<evidence type="ECO:0000313" key="2">
    <source>
        <dbReference type="EMBL" id="MFN0255518.1"/>
    </source>
</evidence>
<feature type="transmembrane region" description="Helical" evidence="1">
    <location>
        <begin position="40"/>
        <end position="62"/>
    </location>
</feature>
<dbReference type="InterPro" id="IPR036465">
    <property type="entry name" value="vWFA_dom_sf"/>
</dbReference>
<evidence type="ECO:0000313" key="3">
    <source>
        <dbReference type="Proteomes" id="UP001517247"/>
    </source>
</evidence>
<dbReference type="RefSeq" id="WP_138722616.1">
    <property type="nucleotide sequence ID" value="NZ_SSHJ02000005.1"/>
</dbReference>
<evidence type="ECO:0008006" key="4">
    <source>
        <dbReference type="Google" id="ProtNLM"/>
    </source>
</evidence>
<dbReference type="Proteomes" id="UP001517247">
    <property type="component" value="Unassembled WGS sequence"/>
</dbReference>
<reference evidence="2 3" key="1">
    <citation type="submission" date="2024-12" db="EMBL/GenBank/DDBJ databases">
        <authorList>
            <person name="Hu S."/>
        </authorList>
    </citation>
    <scope>NUCLEOTIDE SEQUENCE [LARGE SCALE GENOMIC DNA]</scope>
    <source>
        <strain evidence="2 3">THG-T11</strain>
    </source>
</reference>
<dbReference type="EMBL" id="SSHJ02000005">
    <property type="protein sequence ID" value="MFN0255518.1"/>
    <property type="molecule type" value="Genomic_DNA"/>
</dbReference>
<comment type="caution">
    <text evidence="2">The sequence shown here is derived from an EMBL/GenBank/DDBJ whole genome shotgun (WGS) entry which is preliminary data.</text>
</comment>
<keyword evidence="1" id="KW-0472">Membrane</keyword>
<evidence type="ECO:0000256" key="1">
    <source>
        <dbReference type="SAM" id="Phobius"/>
    </source>
</evidence>
<dbReference type="PANTHER" id="PTHR37947:SF1">
    <property type="entry name" value="BLL2462 PROTEIN"/>
    <property type="match status" value="1"/>
</dbReference>
<dbReference type="PANTHER" id="PTHR37947">
    <property type="entry name" value="BLL2462 PROTEIN"/>
    <property type="match status" value="1"/>
</dbReference>
<organism evidence="2 3">
    <name type="scientific">Pedobacter ureilyticus</name>
    <dbReference type="NCBI Taxonomy" id="1393051"/>
    <lineage>
        <taxon>Bacteria</taxon>
        <taxon>Pseudomonadati</taxon>
        <taxon>Bacteroidota</taxon>
        <taxon>Sphingobacteriia</taxon>
        <taxon>Sphingobacteriales</taxon>
        <taxon>Sphingobacteriaceae</taxon>
        <taxon>Pedobacter</taxon>
    </lineage>
</organism>
<dbReference type="SUPFAM" id="SSF53300">
    <property type="entry name" value="vWA-like"/>
    <property type="match status" value="1"/>
</dbReference>
<gene>
    <name evidence="2" type="ORF">E6A44_008045</name>
</gene>